<comment type="caution">
    <text evidence="2">The sequence shown here is derived from an EMBL/GenBank/DDBJ whole genome shotgun (WGS) entry which is preliminary data.</text>
</comment>
<protein>
    <submittedName>
        <fullName evidence="2">Uncharacterized protein</fullName>
    </submittedName>
</protein>
<keyword evidence="1" id="KW-0472">Membrane</keyword>
<evidence type="ECO:0000313" key="3">
    <source>
        <dbReference type="Proteomes" id="UP000324800"/>
    </source>
</evidence>
<dbReference type="AlphaFoldDB" id="A0A5J4U765"/>
<accession>A0A5J4U765</accession>
<gene>
    <name evidence="2" type="ORF">EZS28_038373</name>
</gene>
<organism evidence="2 3">
    <name type="scientific">Streblomastix strix</name>
    <dbReference type="NCBI Taxonomy" id="222440"/>
    <lineage>
        <taxon>Eukaryota</taxon>
        <taxon>Metamonada</taxon>
        <taxon>Preaxostyla</taxon>
        <taxon>Oxymonadida</taxon>
        <taxon>Streblomastigidae</taxon>
        <taxon>Streblomastix</taxon>
    </lineage>
</organism>
<feature type="transmembrane region" description="Helical" evidence="1">
    <location>
        <begin position="28"/>
        <end position="44"/>
    </location>
</feature>
<evidence type="ECO:0000256" key="1">
    <source>
        <dbReference type="SAM" id="Phobius"/>
    </source>
</evidence>
<keyword evidence="1" id="KW-0812">Transmembrane</keyword>
<keyword evidence="1" id="KW-1133">Transmembrane helix</keyword>
<proteinExistence type="predicted"/>
<dbReference type="Proteomes" id="UP000324800">
    <property type="component" value="Unassembled WGS sequence"/>
</dbReference>
<evidence type="ECO:0000313" key="2">
    <source>
        <dbReference type="EMBL" id="KAA6366100.1"/>
    </source>
</evidence>
<name>A0A5J4U765_9EUKA</name>
<dbReference type="EMBL" id="SNRW01019733">
    <property type="protein sequence ID" value="KAA6366100.1"/>
    <property type="molecule type" value="Genomic_DNA"/>
</dbReference>
<reference evidence="2 3" key="1">
    <citation type="submission" date="2019-03" db="EMBL/GenBank/DDBJ databases">
        <title>Single cell metagenomics reveals metabolic interactions within the superorganism composed of flagellate Streblomastix strix and complex community of Bacteroidetes bacteria on its surface.</title>
        <authorList>
            <person name="Treitli S.C."/>
            <person name="Kolisko M."/>
            <person name="Husnik F."/>
            <person name="Keeling P."/>
            <person name="Hampl V."/>
        </authorList>
    </citation>
    <scope>NUCLEOTIDE SEQUENCE [LARGE SCALE GENOMIC DNA]</scope>
    <source>
        <strain evidence="2">ST1C</strain>
    </source>
</reference>
<sequence length="127" mass="14650">MEDLNLKVKEEKFNLKVEKEINDLKIEMIQMISIIIIVIMDLIYEGVIDAVGRYCDVVYVVDVYEADYYNGLYAQSDAAIVNGPKSDPENLSISDEFEILGCASGCFCYYSYYYVQQLWKNVKCSFD</sequence>